<proteinExistence type="inferred from homology"/>
<evidence type="ECO:0000256" key="1">
    <source>
        <dbReference type="ARBA" id="ARBA00010118"/>
    </source>
</evidence>
<keyword evidence="3" id="KW-0812">Transmembrane</keyword>
<sequence length="998" mass="112208">MDRKALLVPCGLVLGSSYLSTSLHTSFALDRPLHTVGVVLLLSGLAIVAYETWAAKNRRPNASERGYVAIPLAEGNGRPSSEEAWPLEERVLRRRGLTKRALASLLVLLLFVLSSRIGLFYAVMKDVECTGPTLIAFLPLVLALFHGFRDAPPRQTPAWSANSPTATSRDRFVHFFLHGPTRYILPSLLLSISSFLVTLRTSSLRSTYICPTVTSAASIIPKLQLLGFFVDCIVVLLLYRLIDEGRLQSEQPSAEPRDGTTVNGLIGLTFVASALIVGVAGITVYSAMPEQREWMLSAPREFLLGLLRLSLMIPLMILCFLISARMYGVMGAVLIAAFSSAYIGVLRALATSVSYSFPPKSTVGLSLCLTLLTIALTLQLAADAIDEGRDRPKMPVRLGRNQTVSIVTILILFSVGVAVYRYQAPVPGHPILTLMEEADGQHQRWASQAYRSNSLSQAVLTYQQRYSRDPPPHFDKWYEFSTTRDSIVIDDFDNIEEDLAPFSALSPAELRQRTAEVLAHNDGMGGVRIRDGKAEILGDVPDAHRWMLEAAIRMIEKFVEFIPDMDLALNLNDECRVAIPYKRLQEARSHREHFREHTSDNGEYDFRPDRASTWLQVSELSHTPSVFENAELKPSFQTYGSIACPEDSRARKERRWDTSAFCSACAAPHSLGAFVANWTLSASPCHQPDLANLHGLHLSPAALIGTHELVPVFSQSRAPGYADIRYPSPWNYIEKAKYEFGESFPDPNFAKKENVLFWRGATSEGLSSTGSWKGMLRQRFVHLLNNETARQPVFLPTSSTSGRLEYVMEKPETIKEMLETKVDARFTDEIVRCDGQDCADQEHEFGLGNRIDFKRHWDYRYLFDADGAGFSGRFIPFLQSNSVVFKTALFREWYEGRLTAWKHFVPVDLRLHDLFSSLAFFGGYSLQERGRRTMEPKDKEAEAIARAGKVWTEKVLRKEDMEIYMFRLLLEWGRLTDERRKDVGFRMDAKSRKGKENG</sequence>
<feature type="domain" description="Glycosyl transferase CAP10" evidence="4">
    <location>
        <begin position="674"/>
        <end position="979"/>
    </location>
</feature>
<protein>
    <submittedName>
        <fullName evidence="5">Glycosyltransferase family 90 protein</fullName>
    </submittedName>
</protein>
<feature type="transmembrane region" description="Helical" evidence="3">
    <location>
        <begin position="32"/>
        <end position="50"/>
    </location>
</feature>
<evidence type="ECO:0000313" key="6">
    <source>
        <dbReference type="Proteomes" id="UP000799291"/>
    </source>
</evidence>
<feature type="transmembrane region" description="Helical" evidence="3">
    <location>
        <begin position="403"/>
        <end position="422"/>
    </location>
</feature>
<feature type="transmembrane region" description="Helical" evidence="3">
    <location>
        <begin position="183"/>
        <end position="203"/>
    </location>
</feature>
<feature type="transmembrane region" description="Helical" evidence="3">
    <location>
        <begin position="223"/>
        <end position="242"/>
    </location>
</feature>
<gene>
    <name evidence="5" type="ORF">K458DRAFT_366971</name>
</gene>
<feature type="transmembrane region" description="Helical" evidence="3">
    <location>
        <begin position="130"/>
        <end position="148"/>
    </location>
</feature>
<comment type="similarity">
    <text evidence="1">Belongs to the glycosyltransferase 90 family.</text>
</comment>
<dbReference type="InterPro" id="IPR051091">
    <property type="entry name" value="O-Glucosyltr/Glycosyltrsf_90"/>
</dbReference>
<dbReference type="InterPro" id="IPR006598">
    <property type="entry name" value="CAP10"/>
</dbReference>
<dbReference type="AlphaFoldDB" id="A0A6G1J2V7"/>
<keyword evidence="3" id="KW-0472">Membrane</keyword>
<dbReference type="GO" id="GO:0016740">
    <property type="term" value="F:transferase activity"/>
    <property type="evidence" value="ECO:0007669"/>
    <property type="project" value="UniProtKB-KW"/>
</dbReference>
<keyword evidence="3" id="KW-1133">Transmembrane helix</keyword>
<feature type="transmembrane region" description="Helical" evidence="3">
    <location>
        <begin position="329"/>
        <end position="350"/>
    </location>
</feature>
<name>A0A6G1J2V7_9PLEO</name>
<dbReference type="EMBL" id="MU005581">
    <property type="protein sequence ID" value="KAF2684540.1"/>
    <property type="molecule type" value="Genomic_DNA"/>
</dbReference>
<evidence type="ECO:0000313" key="5">
    <source>
        <dbReference type="EMBL" id="KAF2684540.1"/>
    </source>
</evidence>
<keyword evidence="2 5" id="KW-0808">Transferase</keyword>
<dbReference type="SMART" id="SM00672">
    <property type="entry name" value="CAP10"/>
    <property type="match status" value="1"/>
</dbReference>
<accession>A0A6G1J2V7</accession>
<dbReference type="Pfam" id="PF05686">
    <property type="entry name" value="Glyco_transf_90"/>
    <property type="match status" value="1"/>
</dbReference>
<feature type="transmembrane region" description="Helical" evidence="3">
    <location>
        <begin position="302"/>
        <end position="322"/>
    </location>
</feature>
<organism evidence="5 6">
    <name type="scientific">Lentithecium fluviatile CBS 122367</name>
    <dbReference type="NCBI Taxonomy" id="1168545"/>
    <lineage>
        <taxon>Eukaryota</taxon>
        <taxon>Fungi</taxon>
        <taxon>Dikarya</taxon>
        <taxon>Ascomycota</taxon>
        <taxon>Pezizomycotina</taxon>
        <taxon>Dothideomycetes</taxon>
        <taxon>Pleosporomycetidae</taxon>
        <taxon>Pleosporales</taxon>
        <taxon>Massarineae</taxon>
        <taxon>Lentitheciaceae</taxon>
        <taxon>Lentithecium</taxon>
    </lineage>
</organism>
<feature type="transmembrane region" description="Helical" evidence="3">
    <location>
        <begin position="262"/>
        <end position="282"/>
    </location>
</feature>
<dbReference type="Proteomes" id="UP000799291">
    <property type="component" value="Unassembled WGS sequence"/>
</dbReference>
<evidence type="ECO:0000259" key="4">
    <source>
        <dbReference type="SMART" id="SM00672"/>
    </source>
</evidence>
<dbReference type="PANTHER" id="PTHR12203">
    <property type="entry name" value="KDEL LYS-ASP-GLU-LEU CONTAINING - RELATED"/>
    <property type="match status" value="1"/>
</dbReference>
<evidence type="ECO:0000256" key="2">
    <source>
        <dbReference type="ARBA" id="ARBA00022679"/>
    </source>
</evidence>
<feature type="transmembrane region" description="Helical" evidence="3">
    <location>
        <begin position="362"/>
        <end position="382"/>
    </location>
</feature>
<keyword evidence="6" id="KW-1185">Reference proteome</keyword>
<evidence type="ECO:0000256" key="3">
    <source>
        <dbReference type="SAM" id="Phobius"/>
    </source>
</evidence>
<reference evidence="5" key="1">
    <citation type="journal article" date="2020" name="Stud. Mycol.">
        <title>101 Dothideomycetes genomes: a test case for predicting lifestyles and emergence of pathogens.</title>
        <authorList>
            <person name="Haridas S."/>
            <person name="Albert R."/>
            <person name="Binder M."/>
            <person name="Bloem J."/>
            <person name="Labutti K."/>
            <person name="Salamov A."/>
            <person name="Andreopoulos B."/>
            <person name="Baker S."/>
            <person name="Barry K."/>
            <person name="Bills G."/>
            <person name="Bluhm B."/>
            <person name="Cannon C."/>
            <person name="Castanera R."/>
            <person name="Culley D."/>
            <person name="Daum C."/>
            <person name="Ezra D."/>
            <person name="Gonzalez J."/>
            <person name="Henrissat B."/>
            <person name="Kuo A."/>
            <person name="Liang C."/>
            <person name="Lipzen A."/>
            <person name="Lutzoni F."/>
            <person name="Magnuson J."/>
            <person name="Mondo S."/>
            <person name="Nolan M."/>
            <person name="Ohm R."/>
            <person name="Pangilinan J."/>
            <person name="Park H.-J."/>
            <person name="Ramirez L."/>
            <person name="Alfaro M."/>
            <person name="Sun H."/>
            <person name="Tritt A."/>
            <person name="Yoshinaga Y."/>
            <person name="Zwiers L.-H."/>
            <person name="Turgeon B."/>
            <person name="Goodwin S."/>
            <person name="Spatafora J."/>
            <person name="Crous P."/>
            <person name="Grigoriev I."/>
        </authorList>
    </citation>
    <scope>NUCLEOTIDE SEQUENCE</scope>
    <source>
        <strain evidence="5">CBS 122367</strain>
    </source>
</reference>
<dbReference type="PANTHER" id="PTHR12203:SF35">
    <property type="entry name" value="PROTEIN O-GLUCOSYLTRANSFERASE 1"/>
    <property type="match status" value="1"/>
</dbReference>
<dbReference type="OrthoDB" id="541052at2759"/>
<feature type="transmembrane region" description="Helical" evidence="3">
    <location>
        <begin position="102"/>
        <end position="124"/>
    </location>
</feature>